<dbReference type="Proteomes" id="UP001500582">
    <property type="component" value="Unassembled WGS sequence"/>
</dbReference>
<accession>A0ABP8GF63</accession>
<dbReference type="PANTHER" id="PTHR34847">
    <property type="entry name" value="NODULATION PROTEIN U"/>
    <property type="match status" value="1"/>
</dbReference>
<evidence type="ECO:0000313" key="5">
    <source>
        <dbReference type="Proteomes" id="UP001500582"/>
    </source>
</evidence>
<dbReference type="InterPro" id="IPR038152">
    <property type="entry name" value="Carbam_trans_C_sf"/>
</dbReference>
<dbReference type="InterPro" id="IPR031730">
    <property type="entry name" value="Carbam_trans_C"/>
</dbReference>
<comment type="similarity">
    <text evidence="1">Belongs to the NodU/CmcH family.</text>
</comment>
<evidence type="ECO:0000256" key="1">
    <source>
        <dbReference type="ARBA" id="ARBA00006129"/>
    </source>
</evidence>
<dbReference type="Gene3D" id="3.90.870.20">
    <property type="entry name" value="Carbamoyltransferase, C-terminal domain"/>
    <property type="match status" value="1"/>
</dbReference>
<dbReference type="Gene3D" id="3.30.420.40">
    <property type="match status" value="2"/>
</dbReference>
<dbReference type="InterPro" id="IPR043129">
    <property type="entry name" value="ATPase_NBD"/>
</dbReference>
<sequence>MYILGISAYFHDSAACLLRDDVIIAAVQEERFSRIKNDEAFPVRAIAYCLAEAGIQLTQVHYVVFYEKPFLKFERLVETYLATVPRGLLSYLKAIPLWIRNKIFMKKQIITALKSIAPDWEYNGGNLLFTEHHQAHAASAFFPSPYQKAIILTVDGVGEWTTTSVWRGDGNSLDLIKEIKFPHSVGLLYAAFTYYLGFKVNSDEYKVMGLAPYGEPQYEQLIYDHLIDLKHDGSFRLEMSYFNYMSGLTMTGTRFEKLFGHKARKKDEEITRFHMDVASSIQKVTEMIMLKMVRHIKQKYQADKLCLAGGVALNCVANGKLLEEFPFNSLWIQPAAGDAGGALGAAYFIYYQHLKRDRRVSERDKMQNALLGPVFSTASVSALLTERKIRFRVYSDEAYFKKVAALIDQGKVIGWFSGRMEFGPRALGARSIIADSRNEHMQAIINQKIKFRESFRPFAPAVLEERADTFFQLAQKSPYMLLVAPVKHQHRLIHQSATEERGFAMLARKRSVLPAITHVDFSARIQTVSDAEHPVFHHLISTFFNLTGCPVIVNTSFNVKDEPIVCTPEDALNCFLGTEMDILAIENIIIDKKELNGNN</sequence>
<evidence type="ECO:0000259" key="3">
    <source>
        <dbReference type="Pfam" id="PF16861"/>
    </source>
</evidence>
<gene>
    <name evidence="4" type="ORF">GCM10023149_24070</name>
</gene>
<dbReference type="InterPro" id="IPR003696">
    <property type="entry name" value="Carbtransf_dom"/>
</dbReference>
<feature type="domain" description="Carbamoyltransferase C-terminal" evidence="3">
    <location>
        <begin position="404"/>
        <end position="592"/>
    </location>
</feature>
<dbReference type="CDD" id="cd24098">
    <property type="entry name" value="ASKHA_NBD_TobZ_N"/>
    <property type="match status" value="1"/>
</dbReference>
<dbReference type="RefSeq" id="WP_345211326.1">
    <property type="nucleotide sequence ID" value="NZ_BAABFT010000005.1"/>
</dbReference>
<keyword evidence="5" id="KW-1185">Reference proteome</keyword>
<protein>
    <submittedName>
        <fullName evidence="4">Carbamoyltransferase</fullName>
    </submittedName>
</protein>
<dbReference type="PANTHER" id="PTHR34847:SF1">
    <property type="entry name" value="NODULATION PROTEIN U"/>
    <property type="match status" value="1"/>
</dbReference>
<evidence type="ECO:0000313" key="4">
    <source>
        <dbReference type="EMBL" id="GAA4323248.1"/>
    </source>
</evidence>
<proteinExistence type="inferred from homology"/>
<dbReference type="EMBL" id="BAABFT010000005">
    <property type="protein sequence ID" value="GAA4323248.1"/>
    <property type="molecule type" value="Genomic_DNA"/>
</dbReference>
<feature type="domain" description="Carbamoyltransferase" evidence="2">
    <location>
        <begin position="3"/>
        <end position="346"/>
    </location>
</feature>
<dbReference type="Pfam" id="PF02543">
    <property type="entry name" value="Carbam_trans_N"/>
    <property type="match status" value="1"/>
</dbReference>
<dbReference type="SUPFAM" id="SSF53067">
    <property type="entry name" value="Actin-like ATPase domain"/>
    <property type="match status" value="1"/>
</dbReference>
<name>A0ABP8GF63_9SPHI</name>
<dbReference type="Pfam" id="PF16861">
    <property type="entry name" value="Carbam_trans_C"/>
    <property type="match status" value="1"/>
</dbReference>
<comment type="caution">
    <text evidence="4">The sequence shown here is derived from an EMBL/GenBank/DDBJ whole genome shotgun (WGS) entry which is preliminary data.</text>
</comment>
<organism evidence="4 5">
    <name type="scientific">Mucilaginibacter gynuensis</name>
    <dbReference type="NCBI Taxonomy" id="1302236"/>
    <lineage>
        <taxon>Bacteria</taxon>
        <taxon>Pseudomonadati</taxon>
        <taxon>Bacteroidota</taxon>
        <taxon>Sphingobacteriia</taxon>
        <taxon>Sphingobacteriales</taxon>
        <taxon>Sphingobacteriaceae</taxon>
        <taxon>Mucilaginibacter</taxon>
    </lineage>
</organism>
<dbReference type="InterPro" id="IPR051338">
    <property type="entry name" value="NodU/CmcH_Carbamoyltrnsfr"/>
</dbReference>
<evidence type="ECO:0000259" key="2">
    <source>
        <dbReference type="Pfam" id="PF02543"/>
    </source>
</evidence>
<reference evidence="5" key="1">
    <citation type="journal article" date="2019" name="Int. J. Syst. Evol. Microbiol.">
        <title>The Global Catalogue of Microorganisms (GCM) 10K type strain sequencing project: providing services to taxonomists for standard genome sequencing and annotation.</title>
        <authorList>
            <consortium name="The Broad Institute Genomics Platform"/>
            <consortium name="The Broad Institute Genome Sequencing Center for Infectious Disease"/>
            <person name="Wu L."/>
            <person name="Ma J."/>
        </authorList>
    </citation>
    <scope>NUCLEOTIDE SEQUENCE [LARGE SCALE GENOMIC DNA]</scope>
    <source>
        <strain evidence="5">JCM 17705</strain>
    </source>
</reference>